<feature type="binding site" evidence="17">
    <location>
        <position position="386"/>
    </location>
    <ligand>
        <name>(6S)-NADPHX</name>
        <dbReference type="ChEBI" id="CHEBI:64076"/>
    </ligand>
</feature>
<evidence type="ECO:0000256" key="17">
    <source>
        <dbReference type="HAMAP-Rule" id="MF_01965"/>
    </source>
</evidence>
<dbReference type="SUPFAM" id="SSF53613">
    <property type="entry name" value="Ribokinase-like"/>
    <property type="match status" value="1"/>
</dbReference>
<gene>
    <name evidence="17" type="primary">nnrD</name>
    <name evidence="18" type="synonym">nnrE</name>
    <name evidence="22" type="ORF">FKZ61_16280</name>
</gene>
<keyword evidence="6 17" id="KW-0547">Nucleotide-binding</keyword>
<dbReference type="GO" id="GO:0046496">
    <property type="term" value="P:nicotinamide nucleotide metabolic process"/>
    <property type="evidence" value="ECO:0007669"/>
    <property type="project" value="UniProtKB-UniRule"/>
</dbReference>
<comment type="function">
    <text evidence="14 19">Bifunctional enzyme that catalyzes the epimerization of the S- and R-forms of NAD(P)HX and the dehydration of the S-form of NAD(P)HX at the expense of ADP, which is converted to AMP. This allows the repair of both epimers of NAD(P)HX, a damaged form of NAD(P)H that is a result of enzymatic or heat-dependent hydration.</text>
</comment>
<dbReference type="EMBL" id="VIGC01000022">
    <property type="protein sequence ID" value="TQE94638.1"/>
    <property type="molecule type" value="Genomic_DNA"/>
</dbReference>
<dbReference type="CDD" id="cd01171">
    <property type="entry name" value="YXKO-related"/>
    <property type="match status" value="1"/>
</dbReference>
<feature type="binding site" evidence="17">
    <location>
        <begin position="423"/>
        <end position="427"/>
    </location>
    <ligand>
        <name>AMP</name>
        <dbReference type="ChEBI" id="CHEBI:456215"/>
    </ligand>
</feature>
<comment type="similarity">
    <text evidence="4 19">In the C-terminal section; belongs to the NnrD/CARKD family.</text>
</comment>
<dbReference type="PANTHER" id="PTHR12592:SF0">
    <property type="entry name" value="ATP-DEPENDENT (S)-NAD(P)H-HYDRATE DEHYDRATASE"/>
    <property type="match status" value="1"/>
</dbReference>
<dbReference type="Proteomes" id="UP000317371">
    <property type="component" value="Unassembled WGS sequence"/>
</dbReference>
<dbReference type="HAMAP" id="MF_01966">
    <property type="entry name" value="NADHX_epimerase"/>
    <property type="match status" value="1"/>
</dbReference>
<evidence type="ECO:0000256" key="1">
    <source>
        <dbReference type="ARBA" id="ARBA00000013"/>
    </source>
</evidence>
<accession>A0A540VCZ2</accession>
<feature type="binding site" evidence="18">
    <location>
        <begin position="131"/>
        <end position="137"/>
    </location>
    <ligand>
        <name>(6S)-NADPHX</name>
        <dbReference type="ChEBI" id="CHEBI:64076"/>
    </ligand>
</feature>
<evidence type="ECO:0000256" key="16">
    <source>
        <dbReference type="ARBA" id="ARBA00049209"/>
    </source>
</evidence>
<dbReference type="Pfam" id="PF03853">
    <property type="entry name" value="YjeF_N"/>
    <property type="match status" value="1"/>
</dbReference>
<evidence type="ECO:0000256" key="7">
    <source>
        <dbReference type="ARBA" id="ARBA00022840"/>
    </source>
</evidence>
<feature type="binding site" evidence="18">
    <location>
        <position position="127"/>
    </location>
    <ligand>
        <name>K(+)</name>
        <dbReference type="ChEBI" id="CHEBI:29103"/>
    </ligand>
</feature>
<dbReference type="InterPro" id="IPR017953">
    <property type="entry name" value="Carbohydrate_kinase_pred_CS"/>
</dbReference>
<keyword evidence="10 17" id="KW-0520">NAD</keyword>
<evidence type="ECO:0000256" key="19">
    <source>
        <dbReference type="PIRNR" id="PIRNR017184"/>
    </source>
</evidence>
<feature type="binding site" evidence="17">
    <location>
        <position position="452"/>
    </location>
    <ligand>
        <name>AMP</name>
        <dbReference type="ChEBI" id="CHEBI:456215"/>
    </ligand>
</feature>
<comment type="cofactor">
    <cofactor evidence="17">
        <name>Mg(2+)</name>
        <dbReference type="ChEBI" id="CHEBI:18420"/>
    </cofactor>
</comment>
<keyword evidence="12 17" id="KW-0456">Lyase</keyword>
<comment type="caution">
    <text evidence="22">The sequence shown here is derived from an EMBL/GenBank/DDBJ whole genome shotgun (WGS) entry which is preliminary data.</text>
</comment>
<dbReference type="InterPro" id="IPR029056">
    <property type="entry name" value="Ribokinase-like"/>
</dbReference>
<dbReference type="InterPro" id="IPR030677">
    <property type="entry name" value="Nnr"/>
</dbReference>
<comment type="catalytic activity">
    <reaction evidence="1 18 19">
        <text>(6R)-NADHX = (6S)-NADHX</text>
        <dbReference type="Rhea" id="RHEA:32215"/>
        <dbReference type="ChEBI" id="CHEBI:64074"/>
        <dbReference type="ChEBI" id="CHEBI:64075"/>
        <dbReference type="EC" id="5.1.99.6"/>
    </reaction>
</comment>
<dbReference type="NCBIfam" id="TIGR00197">
    <property type="entry name" value="yjeF_nterm"/>
    <property type="match status" value="1"/>
</dbReference>
<evidence type="ECO:0000256" key="9">
    <source>
        <dbReference type="ARBA" id="ARBA00022958"/>
    </source>
</evidence>
<organism evidence="22 23">
    <name type="scientific">Litorilinea aerophila</name>
    <dbReference type="NCBI Taxonomy" id="1204385"/>
    <lineage>
        <taxon>Bacteria</taxon>
        <taxon>Bacillati</taxon>
        <taxon>Chloroflexota</taxon>
        <taxon>Caldilineae</taxon>
        <taxon>Caldilineales</taxon>
        <taxon>Caldilineaceae</taxon>
        <taxon>Litorilinea</taxon>
    </lineage>
</organism>
<feature type="binding site" evidence="17">
    <location>
        <position position="258"/>
    </location>
    <ligand>
        <name>(6S)-NADPHX</name>
        <dbReference type="ChEBI" id="CHEBI:64076"/>
    </ligand>
</feature>
<dbReference type="PANTHER" id="PTHR12592">
    <property type="entry name" value="ATP-DEPENDENT (S)-NAD(P)H-HYDRATE DEHYDRATASE FAMILY MEMBER"/>
    <property type="match status" value="1"/>
</dbReference>
<dbReference type="PIRSF" id="PIRSF017184">
    <property type="entry name" value="Nnr"/>
    <property type="match status" value="1"/>
</dbReference>
<comment type="function">
    <text evidence="17">Catalyzes the dehydration of the S-form of NAD(P)HX at the expense of ADP, which is converted to AMP. Together with NAD(P)HX epimerase, which catalyzes the epimerization of the S- and R-forms, the enzyme allows the repair of both epimers of NAD(P)HX, a damaged form of NAD(P)H that is a result of enzymatic or heat-dependent hydration.</text>
</comment>
<dbReference type="InterPro" id="IPR004443">
    <property type="entry name" value="YjeF_N_dom"/>
</dbReference>
<dbReference type="RefSeq" id="WP_141611209.1">
    <property type="nucleotide sequence ID" value="NZ_VIGC02000022.1"/>
</dbReference>
<comment type="similarity">
    <text evidence="17">Belongs to the NnrD/CARKD family.</text>
</comment>
<keyword evidence="8 17" id="KW-0521">NADP</keyword>
<comment type="subunit">
    <text evidence="17">Homotetramer.</text>
</comment>
<dbReference type="OrthoDB" id="9806925at2"/>
<dbReference type="GO" id="GO:0052855">
    <property type="term" value="F:ADP-dependent NAD(P)H-hydrate dehydratase activity"/>
    <property type="evidence" value="ECO:0007669"/>
    <property type="project" value="UniProtKB-UniRule"/>
</dbReference>
<feature type="binding site" evidence="18">
    <location>
        <position position="59"/>
    </location>
    <ligand>
        <name>K(+)</name>
        <dbReference type="ChEBI" id="CHEBI:29103"/>
    </ligand>
</feature>
<dbReference type="PROSITE" id="PS01050">
    <property type="entry name" value="YJEF_C_2"/>
    <property type="match status" value="1"/>
</dbReference>
<feature type="binding site" evidence="18">
    <location>
        <position position="142"/>
    </location>
    <ligand>
        <name>(6S)-NADPHX</name>
        <dbReference type="ChEBI" id="CHEBI:64076"/>
    </ligand>
</feature>
<dbReference type="GO" id="GO:0046872">
    <property type="term" value="F:metal ion binding"/>
    <property type="evidence" value="ECO:0007669"/>
    <property type="project" value="UniProtKB-UniRule"/>
</dbReference>
<dbReference type="NCBIfam" id="TIGR00196">
    <property type="entry name" value="yjeF_cterm"/>
    <property type="match status" value="1"/>
</dbReference>
<dbReference type="SUPFAM" id="SSF64153">
    <property type="entry name" value="YjeF N-terminal domain-like"/>
    <property type="match status" value="1"/>
</dbReference>
<comment type="cofactor">
    <cofactor evidence="18 19">
        <name>K(+)</name>
        <dbReference type="ChEBI" id="CHEBI:29103"/>
    </cofactor>
    <text evidence="18 19">Binds 1 potassium ion per subunit.</text>
</comment>
<feature type="binding site" evidence="17">
    <location>
        <position position="329"/>
    </location>
    <ligand>
        <name>(6S)-NADPHX</name>
        <dbReference type="ChEBI" id="CHEBI:64076"/>
    </ligand>
</feature>
<feature type="binding site" evidence="18">
    <location>
        <position position="163"/>
    </location>
    <ligand>
        <name>K(+)</name>
        <dbReference type="ChEBI" id="CHEBI:29103"/>
    </ligand>
</feature>
<dbReference type="GO" id="GO:0110051">
    <property type="term" value="P:metabolite repair"/>
    <property type="evidence" value="ECO:0007669"/>
    <property type="project" value="TreeGrafter"/>
</dbReference>
<evidence type="ECO:0000256" key="14">
    <source>
        <dbReference type="ARBA" id="ARBA00025153"/>
    </source>
</evidence>
<evidence type="ECO:0000259" key="21">
    <source>
        <dbReference type="PROSITE" id="PS51385"/>
    </source>
</evidence>
<evidence type="ECO:0000259" key="20">
    <source>
        <dbReference type="PROSITE" id="PS51383"/>
    </source>
</evidence>
<keyword evidence="9 18" id="KW-0630">Potassium</keyword>
<comment type="catalytic activity">
    <reaction evidence="15 17 19">
        <text>(6S)-NADHX + ADP = AMP + phosphate + NADH + H(+)</text>
        <dbReference type="Rhea" id="RHEA:32223"/>
        <dbReference type="ChEBI" id="CHEBI:15378"/>
        <dbReference type="ChEBI" id="CHEBI:43474"/>
        <dbReference type="ChEBI" id="CHEBI:57945"/>
        <dbReference type="ChEBI" id="CHEBI:64074"/>
        <dbReference type="ChEBI" id="CHEBI:456215"/>
        <dbReference type="ChEBI" id="CHEBI:456216"/>
        <dbReference type="EC" id="4.2.1.136"/>
    </reaction>
</comment>
<keyword evidence="11 18" id="KW-0413">Isomerase</keyword>
<proteinExistence type="inferred from homology"/>
<feature type="binding site" evidence="18">
    <location>
        <position position="160"/>
    </location>
    <ligand>
        <name>(6S)-NADPHX</name>
        <dbReference type="ChEBI" id="CHEBI:64076"/>
    </ligand>
</feature>
<evidence type="ECO:0000256" key="2">
    <source>
        <dbReference type="ARBA" id="ARBA00000909"/>
    </source>
</evidence>
<evidence type="ECO:0000313" key="22">
    <source>
        <dbReference type="EMBL" id="TQE94638.1"/>
    </source>
</evidence>
<dbReference type="InterPro" id="IPR036652">
    <property type="entry name" value="YjeF_N_dom_sf"/>
</dbReference>
<name>A0A540VCZ2_9CHLR</name>
<feature type="domain" description="YjeF N-terminal" evidence="21">
    <location>
        <begin position="9"/>
        <end position="217"/>
    </location>
</feature>
<reference evidence="22 23" key="1">
    <citation type="submission" date="2019-06" db="EMBL/GenBank/DDBJ databases">
        <title>Genome sequence of Litorilinea aerophila BAA-2444.</title>
        <authorList>
            <person name="Maclea K.S."/>
            <person name="Maurais E.G."/>
            <person name="Iannazzi L.C."/>
        </authorList>
    </citation>
    <scope>NUCLEOTIDE SEQUENCE [LARGE SCALE GENOMIC DNA]</scope>
    <source>
        <strain evidence="22 23">ATCC BAA-2444</strain>
    </source>
</reference>
<dbReference type="InterPro" id="IPR000631">
    <property type="entry name" value="CARKD"/>
</dbReference>
<keyword evidence="7 17" id="KW-0067">ATP-binding</keyword>
<evidence type="ECO:0000256" key="18">
    <source>
        <dbReference type="HAMAP-Rule" id="MF_01966"/>
    </source>
</evidence>
<dbReference type="AlphaFoldDB" id="A0A540VCZ2"/>
<dbReference type="Pfam" id="PF01256">
    <property type="entry name" value="Carb_kinase"/>
    <property type="match status" value="1"/>
</dbReference>
<evidence type="ECO:0000256" key="3">
    <source>
        <dbReference type="ARBA" id="ARBA00006001"/>
    </source>
</evidence>
<keyword evidence="23" id="KW-1185">Reference proteome</keyword>
<evidence type="ECO:0000256" key="11">
    <source>
        <dbReference type="ARBA" id="ARBA00023235"/>
    </source>
</evidence>
<dbReference type="FunCoup" id="A0A540VCZ2">
    <property type="interactions" value="141"/>
</dbReference>
<dbReference type="Gene3D" id="3.40.50.10260">
    <property type="entry name" value="YjeF N-terminal domain"/>
    <property type="match status" value="1"/>
</dbReference>
<comment type="similarity">
    <text evidence="18">Belongs to the NnrE/AIBP family.</text>
</comment>
<sequence>MKVSTVAEMRAMDRAAIEEYGIPELLLMENAGLAACQVIERRMEIAGHTFAIFCGVGNNGGDGLVVARQLHARGGRLHVFILGDPDRYQGAAAVNYQAARRLGLEVVRLEQADGAVPALATCDAVVDALLGTGLTRDVTGLYAAVIAHINASGKPVFSIDIPSGVNGDTGQVMGVAVQATATITFGLPKVGNLLYPGYGLGGELWVSHISFPPALYDRAELPIAIHTPLSLPPRPPDGHKGTFGQALFIAGAANYYGAPYYAAASFLRAGGGYARLAAPAPVVPHIAAVGNEIVFLPQAATDAGSLAYGNKEELLELCGRMDFVVMGPGLSLHEETQQLVRELALAIDRPLLLDGDGITAVAHGLADEGYRVAFRQAPAPRIFTPHLGEMARLTGLSTAQLLADRIQRLQHACADFNAIIVLKGAHSLVGYPDGRVFINTSGNSGMATAGSGDVLTGTIAAMTGLGLPVDEAVRQGVFVHGLAGDLAAQAMGEDGMTARDVLAHLPQAVRLCRQGLPPELQHRYNVVRRV</sequence>
<comment type="similarity">
    <text evidence="3 19">In the N-terminal section; belongs to the NnrE/AIBP family.</text>
</comment>
<evidence type="ECO:0000256" key="13">
    <source>
        <dbReference type="ARBA" id="ARBA00023268"/>
    </source>
</evidence>
<dbReference type="InParanoid" id="A0A540VCZ2"/>
<evidence type="ECO:0000256" key="6">
    <source>
        <dbReference type="ARBA" id="ARBA00022741"/>
    </source>
</evidence>
<dbReference type="GO" id="GO:0052856">
    <property type="term" value="F:NAD(P)HX epimerase activity"/>
    <property type="evidence" value="ECO:0007669"/>
    <property type="project" value="UniProtKB-UniRule"/>
</dbReference>
<evidence type="ECO:0000256" key="10">
    <source>
        <dbReference type="ARBA" id="ARBA00023027"/>
    </source>
</evidence>
<protein>
    <recommendedName>
        <fullName evidence="19">Bifunctional NAD(P)H-hydrate repair enzyme</fullName>
    </recommendedName>
    <alternativeName>
        <fullName evidence="19">Nicotinamide nucleotide repair protein</fullName>
    </alternativeName>
    <domain>
        <recommendedName>
            <fullName evidence="19">ADP-dependent (S)-NAD(P)H-hydrate dehydratase</fullName>
            <ecNumber evidence="19">4.2.1.136</ecNumber>
        </recommendedName>
        <alternativeName>
            <fullName evidence="19">ADP-dependent NAD(P)HX dehydratase</fullName>
        </alternativeName>
    </domain>
    <domain>
        <recommendedName>
            <fullName evidence="19">NAD(P)H-hydrate epimerase</fullName>
            <ecNumber evidence="19">5.1.99.6</ecNumber>
        </recommendedName>
    </domain>
</protein>
<comment type="catalytic activity">
    <reaction evidence="2 18 19">
        <text>(6R)-NADPHX = (6S)-NADPHX</text>
        <dbReference type="Rhea" id="RHEA:32227"/>
        <dbReference type="ChEBI" id="CHEBI:64076"/>
        <dbReference type="ChEBI" id="CHEBI:64077"/>
        <dbReference type="EC" id="5.1.99.6"/>
    </reaction>
</comment>
<dbReference type="PROSITE" id="PS51383">
    <property type="entry name" value="YJEF_C_3"/>
    <property type="match status" value="1"/>
</dbReference>
<dbReference type="HAMAP" id="MF_01965">
    <property type="entry name" value="NADHX_dehydratase"/>
    <property type="match status" value="1"/>
</dbReference>
<dbReference type="EC" id="4.2.1.136" evidence="19"/>
<evidence type="ECO:0000256" key="8">
    <source>
        <dbReference type="ARBA" id="ARBA00022857"/>
    </source>
</evidence>
<evidence type="ECO:0000256" key="15">
    <source>
        <dbReference type="ARBA" id="ARBA00048238"/>
    </source>
</evidence>
<evidence type="ECO:0000313" key="23">
    <source>
        <dbReference type="Proteomes" id="UP000317371"/>
    </source>
</evidence>
<keyword evidence="13" id="KW-0511">Multifunctional enzyme</keyword>
<feature type="binding site" evidence="17">
    <location>
        <position position="453"/>
    </location>
    <ligand>
        <name>(6S)-NADPHX</name>
        <dbReference type="ChEBI" id="CHEBI:64076"/>
    </ligand>
</feature>
<comment type="catalytic activity">
    <reaction evidence="16 17 19">
        <text>(6S)-NADPHX + ADP = AMP + phosphate + NADPH + H(+)</text>
        <dbReference type="Rhea" id="RHEA:32235"/>
        <dbReference type="ChEBI" id="CHEBI:15378"/>
        <dbReference type="ChEBI" id="CHEBI:43474"/>
        <dbReference type="ChEBI" id="CHEBI:57783"/>
        <dbReference type="ChEBI" id="CHEBI:64076"/>
        <dbReference type="ChEBI" id="CHEBI:456215"/>
        <dbReference type="ChEBI" id="CHEBI:456216"/>
        <dbReference type="EC" id="4.2.1.136"/>
    </reaction>
</comment>
<evidence type="ECO:0000256" key="5">
    <source>
        <dbReference type="ARBA" id="ARBA00022723"/>
    </source>
</evidence>
<dbReference type="EC" id="5.1.99.6" evidence="19"/>
<keyword evidence="5 18" id="KW-0479">Metal-binding</keyword>
<evidence type="ECO:0000256" key="12">
    <source>
        <dbReference type="ARBA" id="ARBA00023239"/>
    </source>
</evidence>
<comment type="function">
    <text evidence="18">Catalyzes the epimerization of the S- and R-forms of NAD(P)HX, a damaged form of NAD(P)H that is a result of enzymatic or heat-dependent hydration. This is a prerequisite for the S-specific NAD(P)H-hydrate dehydratase to allow the repair of both epimers of NAD(P)HX.</text>
</comment>
<dbReference type="GO" id="GO:0005524">
    <property type="term" value="F:ATP binding"/>
    <property type="evidence" value="ECO:0007669"/>
    <property type="project" value="UniProtKB-UniRule"/>
</dbReference>
<feature type="binding site" evidence="18">
    <location>
        <begin position="58"/>
        <end position="62"/>
    </location>
    <ligand>
        <name>(6S)-NADPHX</name>
        <dbReference type="ChEBI" id="CHEBI:64076"/>
    </ligand>
</feature>
<evidence type="ECO:0000256" key="4">
    <source>
        <dbReference type="ARBA" id="ARBA00009524"/>
    </source>
</evidence>
<dbReference type="PROSITE" id="PS51385">
    <property type="entry name" value="YJEF_N"/>
    <property type="match status" value="1"/>
</dbReference>
<dbReference type="Gene3D" id="3.40.1190.20">
    <property type="match status" value="1"/>
</dbReference>
<feature type="domain" description="YjeF C-terminal" evidence="20">
    <location>
        <begin position="223"/>
        <end position="512"/>
    </location>
</feature>